<name>A0ABQ5AFQ1_9ASTR</name>
<dbReference type="EMBL" id="BQNB010012204">
    <property type="protein sequence ID" value="GJT00557.1"/>
    <property type="molecule type" value="Genomic_DNA"/>
</dbReference>
<feature type="compositionally biased region" description="Acidic residues" evidence="1">
    <location>
        <begin position="49"/>
        <end position="59"/>
    </location>
</feature>
<evidence type="ECO:0000256" key="1">
    <source>
        <dbReference type="SAM" id="MobiDB-lite"/>
    </source>
</evidence>
<evidence type="ECO:0008006" key="4">
    <source>
        <dbReference type="Google" id="ProtNLM"/>
    </source>
</evidence>
<evidence type="ECO:0000313" key="2">
    <source>
        <dbReference type="EMBL" id="GJT00557.1"/>
    </source>
</evidence>
<reference evidence="2" key="1">
    <citation type="journal article" date="2022" name="Int. J. Mol. Sci.">
        <title>Draft Genome of Tanacetum Coccineum: Genomic Comparison of Closely Related Tanacetum-Family Plants.</title>
        <authorList>
            <person name="Yamashiro T."/>
            <person name="Shiraishi A."/>
            <person name="Nakayama K."/>
            <person name="Satake H."/>
        </authorList>
    </citation>
    <scope>NUCLEOTIDE SEQUENCE</scope>
</reference>
<feature type="compositionally biased region" description="Basic and acidic residues" evidence="1">
    <location>
        <begin position="38"/>
        <end position="48"/>
    </location>
</feature>
<keyword evidence="3" id="KW-1185">Reference proteome</keyword>
<proteinExistence type="predicted"/>
<comment type="caution">
    <text evidence="2">The sequence shown here is derived from an EMBL/GenBank/DDBJ whole genome shotgun (WGS) entry which is preliminary data.</text>
</comment>
<accession>A0ABQ5AFQ1</accession>
<evidence type="ECO:0000313" key="3">
    <source>
        <dbReference type="Proteomes" id="UP001151760"/>
    </source>
</evidence>
<feature type="region of interest" description="Disordered" evidence="1">
    <location>
        <begin position="27"/>
        <end position="61"/>
    </location>
</feature>
<sequence length="156" mass="17956">MDKKDSDLDEILDDLFRLGAENLRRMGQEKIQNGCDNDTSRDTNHESEEGQVEDDDDGDTYNIWDTTVEDVKLIRQFLTPNVPDEMDEVIRTLIPQPIHPTPPNDDYVEPATKSILDELLEKFGDEILNVTMVDEEADFNPTKDIEELERLLAKHP</sequence>
<protein>
    <recommendedName>
        <fullName evidence="4">Reverse transcriptase domain-containing protein</fullName>
    </recommendedName>
</protein>
<reference evidence="2" key="2">
    <citation type="submission" date="2022-01" db="EMBL/GenBank/DDBJ databases">
        <authorList>
            <person name="Yamashiro T."/>
            <person name="Shiraishi A."/>
            <person name="Satake H."/>
            <person name="Nakayama K."/>
        </authorList>
    </citation>
    <scope>NUCLEOTIDE SEQUENCE</scope>
</reference>
<organism evidence="2 3">
    <name type="scientific">Tanacetum coccineum</name>
    <dbReference type="NCBI Taxonomy" id="301880"/>
    <lineage>
        <taxon>Eukaryota</taxon>
        <taxon>Viridiplantae</taxon>
        <taxon>Streptophyta</taxon>
        <taxon>Embryophyta</taxon>
        <taxon>Tracheophyta</taxon>
        <taxon>Spermatophyta</taxon>
        <taxon>Magnoliopsida</taxon>
        <taxon>eudicotyledons</taxon>
        <taxon>Gunneridae</taxon>
        <taxon>Pentapetalae</taxon>
        <taxon>asterids</taxon>
        <taxon>campanulids</taxon>
        <taxon>Asterales</taxon>
        <taxon>Asteraceae</taxon>
        <taxon>Asteroideae</taxon>
        <taxon>Anthemideae</taxon>
        <taxon>Anthemidinae</taxon>
        <taxon>Tanacetum</taxon>
    </lineage>
</organism>
<gene>
    <name evidence="2" type="ORF">Tco_0821726</name>
</gene>
<dbReference type="Proteomes" id="UP001151760">
    <property type="component" value="Unassembled WGS sequence"/>
</dbReference>